<dbReference type="Pfam" id="PF00582">
    <property type="entry name" value="Usp"/>
    <property type="match status" value="3"/>
</dbReference>
<dbReference type="STRING" id="394096.DB31_1244"/>
<reference evidence="5 6" key="1">
    <citation type="submission" date="2014-04" db="EMBL/GenBank/DDBJ databases">
        <title>Genome assembly of Hyalangium minutum DSM 14724.</title>
        <authorList>
            <person name="Sharma G."/>
            <person name="Subramanian S."/>
        </authorList>
    </citation>
    <scope>NUCLEOTIDE SEQUENCE [LARGE SCALE GENOMIC DNA]</scope>
    <source>
        <strain evidence="5 6">DSM 14724</strain>
    </source>
</reference>
<dbReference type="Gene3D" id="3.40.50.620">
    <property type="entry name" value="HUPs"/>
    <property type="match status" value="3"/>
</dbReference>
<comment type="caution">
    <text evidence="5">The sequence shown here is derived from an EMBL/GenBank/DDBJ whole genome shotgun (WGS) entry which is preliminary data.</text>
</comment>
<keyword evidence="2" id="KW-0547">Nucleotide-binding</keyword>
<name>A0A085WER6_9BACT</name>
<proteinExistence type="inferred from homology"/>
<dbReference type="Proteomes" id="UP000028725">
    <property type="component" value="Unassembled WGS sequence"/>
</dbReference>
<dbReference type="GO" id="GO:0005524">
    <property type="term" value="F:ATP binding"/>
    <property type="evidence" value="ECO:0007669"/>
    <property type="project" value="UniProtKB-KW"/>
</dbReference>
<evidence type="ECO:0000313" key="6">
    <source>
        <dbReference type="Proteomes" id="UP000028725"/>
    </source>
</evidence>
<organism evidence="5 6">
    <name type="scientific">Hyalangium minutum</name>
    <dbReference type="NCBI Taxonomy" id="394096"/>
    <lineage>
        <taxon>Bacteria</taxon>
        <taxon>Pseudomonadati</taxon>
        <taxon>Myxococcota</taxon>
        <taxon>Myxococcia</taxon>
        <taxon>Myxococcales</taxon>
        <taxon>Cystobacterineae</taxon>
        <taxon>Archangiaceae</taxon>
        <taxon>Hyalangium</taxon>
    </lineage>
</organism>
<dbReference type="PRINTS" id="PR01438">
    <property type="entry name" value="UNVRSLSTRESS"/>
</dbReference>
<dbReference type="OrthoDB" id="5522460at2"/>
<feature type="domain" description="UspA" evidence="4">
    <location>
        <begin position="2"/>
        <end position="129"/>
    </location>
</feature>
<dbReference type="CDD" id="cd00293">
    <property type="entry name" value="USP-like"/>
    <property type="match status" value="1"/>
</dbReference>
<feature type="domain" description="UspA" evidence="4">
    <location>
        <begin position="205"/>
        <end position="285"/>
    </location>
</feature>
<sequence>MPVVCATNFSDAARRACDAAALLARKAGVPLWLVHVLPQDSARAFGKPLMEAAEAALADEAKRMQKLGAQVQHTVLTGEPAAAVQEFAKKQGATMVVTAAPSQETPFLGLGGTVDRLAQTVEVPLVVARNVESLEAWGRGERPLKVMLGVDRSLPFSAARDWVKGLRKLGPIELVGGRVFWAQEEAVRLGLESPLGFADVTPALRQALEKEAAVLVEPLSEGGKPVRVRLEVGLGRIADHLVALAAEEGVDVLVVGSHHRRALGKLWSVSQHALRLAKMTVVCVPSRAAVQGADVELPQVRTVLVTTDFSELGDRAIAQACALAPQGGTVHLLHVAPPQTGPEQLSALRKQLEERVPRAAVQGGRKVELEVTAGSDVAGVIAQAAERHGADLICMATHGRTGMMRAVMGSVAQAVMTRCDRPVVLVRNPAS</sequence>
<dbReference type="PATRIC" id="fig|394096.3.peg.5585"/>
<dbReference type="AlphaFoldDB" id="A0A085WER6"/>
<comment type="similarity">
    <text evidence="1">Belongs to the universal stress protein A family.</text>
</comment>
<evidence type="ECO:0000256" key="3">
    <source>
        <dbReference type="ARBA" id="ARBA00022840"/>
    </source>
</evidence>
<keyword evidence="6" id="KW-1185">Reference proteome</keyword>
<dbReference type="SUPFAM" id="SSF52402">
    <property type="entry name" value="Adenine nucleotide alpha hydrolases-like"/>
    <property type="match status" value="3"/>
</dbReference>
<dbReference type="InterPro" id="IPR006015">
    <property type="entry name" value="Universal_stress_UspA"/>
</dbReference>
<evidence type="ECO:0000256" key="1">
    <source>
        <dbReference type="ARBA" id="ARBA00008791"/>
    </source>
</evidence>
<accession>A0A085WER6</accession>
<evidence type="ECO:0000256" key="2">
    <source>
        <dbReference type="ARBA" id="ARBA00022741"/>
    </source>
</evidence>
<dbReference type="PANTHER" id="PTHR46268:SF27">
    <property type="entry name" value="UNIVERSAL STRESS PROTEIN RV2623"/>
    <property type="match status" value="1"/>
</dbReference>
<dbReference type="RefSeq" id="WP_044192849.1">
    <property type="nucleotide sequence ID" value="NZ_JMCB01000011.1"/>
</dbReference>
<feature type="domain" description="UspA" evidence="4">
    <location>
        <begin position="301"/>
        <end position="427"/>
    </location>
</feature>
<dbReference type="PANTHER" id="PTHR46268">
    <property type="entry name" value="STRESS RESPONSE PROTEIN NHAX"/>
    <property type="match status" value="1"/>
</dbReference>
<dbReference type="InterPro" id="IPR006016">
    <property type="entry name" value="UspA"/>
</dbReference>
<dbReference type="InterPro" id="IPR014729">
    <property type="entry name" value="Rossmann-like_a/b/a_fold"/>
</dbReference>
<gene>
    <name evidence="5" type="ORF">DB31_1244</name>
</gene>
<dbReference type="EMBL" id="JMCB01000011">
    <property type="protein sequence ID" value="KFE66179.1"/>
    <property type="molecule type" value="Genomic_DNA"/>
</dbReference>
<evidence type="ECO:0000313" key="5">
    <source>
        <dbReference type="EMBL" id="KFE66179.1"/>
    </source>
</evidence>
<evidence type="ECO:0000259" key="4">
    <source>
        <dbReference type="Pfam" id="PF00582"/>
    </source>
</evidence>
<protein>
    <submittedName>
        <fullName evidence="5">Universal stress protein family protein</fullName>
    </submittedName>
</protein>
<keyword evidence="3" id="KW-0067">ATP-binding</keyword>